<dbReference type="InterPro" id="IPR050204">
    <property type="entry name" value="AraC_XylS_family_regulators"/>
</dbReference>
<dbReference type="RefSeq" id="WP_133317873.1">
    <property type="nucleotide sequence ID" value="NZ_SMTL01000006.1"/>
</dbReference>
<dbReference type="AlphaFoldDB" id="A0A4R5UAN2"/>
<keyword evidence="1" id="KW-0805">Transcription regulation</keyword>
<dbReference type="PROSITE" id="PS01124">
    <property type="entry name" value="HTH_ARAC_FAMILY_2"/>
    <property type="match status" value="1"/>
</dbReference>
<dbReference type="PANTHER" id="PTHR46796:SF14">
    <property type="entry name" value="TRANSCRIPTIONAL REGULATORY PROTEIN"/>
    <property type="match status" value="1"/>
</dbReference>
<dbReference type="PANTHER" id="PTHR46796">
    <property type="entry name" value="HTH-TYPE TRANSCRIPTIONAL ACTIVATOR RHAS-RELATED"/>
    <property type="match status" value="1"/>
</dbReference>
<keyword evidence="6" id="KW-1185">Reference proteome</keyword>
<dbReference type="SUPFAM" id="SSF46689">
    <property type="entry name" value="Homeodomain-like"/>
    <property type="match status" value="2"/>
</dbReference>
<name>A0A4R5UAN2_9HYPH</name>
<organism evidence="5 6">
    <name type="scientific">Rhizobium deserti</name>
    <dbReference type="NCBI Taxonomy" id="2547961"/>
    <lineage>
        <taxon>Bacteria</taxon>
        <taxon>Pseudomonadati</taxon>
        <taxon>Pseudomonadota</taxon>
        <taxon>Alphaproteobacteria</taxon>
        <taxon>Hyphomicrobiales</taxon>
        <taxon>Rhizobiaceae</taxon>
        <taxon>Rhizobium/Agrobacterium group</taxon>
        <taxon>Rhizobium</taxon>
    </lineage>
</organism>
<gene>
    <name evidence="5" type="ORF">E2F50_19630</name>
</gene>
<evidence type="ECO:0000259" key="4">
    <source>
        <dbReference type="PROSITE" id="PS01124"/>
    </source>
</evidence>
<dbReference type="InterPro" id="IPR018062">
    <property type="entry name" value="HTH_AraC-typ_CS"/>
</dbReference>
<accession>A0A4R5UAN2</accession>
<feature type="domain" description="HTH araC/xylS-type" evidence="4">
    <location>
        <begin position="63"/>
        <end position="161"/>
    </location>
</feature>
<reference evidence="5 6" key="1">
    <citation type="submission" date="2019-03" db="EMBL/GenBank/DDBJ databases">
        <title>Rhizobium sp. nov., an bacterium isolated from biocrust in Mu Us Desert.</title>
        <authorList>
            <person name="Lixiong L."/>
        </authorList>
    </citation>
    <scope>NUCLEOTIDE SEQUENCE [LARGE SCALE GENOMIC DNA]</scope>
    <source>
        <strain evidence="5 6">SPY-1</strain>
    </source>
</reference>
<keyword evidence="2" id="KW-0238">DNA-binding</keyword>
<dbReference type="InterPro" id="IPR018060">
    <property type="entry name" value="HTH_AraC"/>
</dbReference>
<dbReference type="SMART" id="SM00342">
    <property type="entry name" value="HTH_ARAC"/>
    <property type="match status" value="1"/>
</dbReference>
<dbReference type="OrthoDB" id="9806208at2"/>
<keyword evidence="3" id="KW-0804">Transcription</keyword>
<protein>
    <submittedName>
        <fullName evidence="5">AraC family transcriptional regulator</fullName>
    </submittedName>
</protein>
<dbReference type="Pfam" id="PF12833">
    <property type="entry name" value="HTH_18"/>
    <property type="match status" value="1"/>
</dbReference>
<evidence type="ECO:0000313" key="6">
    <source>
        <dbReference type="Proteomes" id="UP000295238"/>
    </source>
</evidence>
<evidence type="ECO:0000313" key="5">
    <source>
        <dbReference type="EMBL" id="TDK31872.1"/>
    </source>
</evidence>
<evidence type="ECO:0000256" key="1">
    <source>
        <dbReference type="ARBA" id="ARBA00023015"/>
    </source>
</evidence>
<comment type="caution">
    <text evidence="5">The sequence shown here is derived from an EMBL/GenBank/DDBJ whole genome shotgun (WGS) entry which is preliminary data.</text>
</comment>
<dbReference type="PROSITE" id="PS00041">
    <property type="entry name" value="HTH_ARAC_FAMILY_1"/>
    <property type="match status" value="1"/>
</dbReference>
<dbReference type="Proteomes" id="UP000295238">
    <property type="component" value="Unassembled WGS sequence"/>
</dbReference>
<dbReference type="EMBL" id="SMTL01000006">
    <property type="protein sequence ID" value="TDK31872.1"/>
    <property type="molecule type" value="Genomic_DNA"/>
</dbReference>
<proteinExistence type="predicted"/>
<evidence type="ECO:0000256" key="2">
    <source>
        <dbReference type="ARBA" id="ARBA00023125"/>
    </source>
</evidence>
<dbReference type="GO" id="GO:0043565">
    <property type="term" value="F:sequence-specific DNA binding"/>
    <property type="evidence" value="ECO:0007669"/>
    <property type="project" value="InterPro"/>
</dbReference>
<dbReference type="InterPro" id="IPR009057">
    <property type="entry name" value="Homeodomain-like_sf"/>
</dbReference>
<evidence type="ECO:0000256" key="3">
    <source>
        <dbReference type="ARBA" id="ARBA00023163"/>
    </source>
</evidence>
<dbReference type="GO" id="GO:0003700">
    <property type="term" value="F:DNA-binding transcription factor activity"/>
    <property type="evidence" value="ECO:0007669"/>
    <property type="project" value="InterPro"/>
</dbReference>
<sequence>MNKTLSFIPLQDEANGPKTWGLEADYRAIDGLVERQGLADKRIAASVEAREKLTAGLSEWQRKKIIRYVDANVDSKLRVCDLSEQVRLSVSRFSKGFNVTFGRPPYDYVLSRRIEAAKYLIASTDEPLSQIAHACGLSDQAHLSKVFKRLVGTTPLTWRKSTSVARSTQWDYLTAGIRRETTRFDQTSVIGL</sequence>
<dbReference type="Gene3D" id="1.10.10.60">
    <property type="entry name" value="Homeodomain-like"/>
    <property type="match status" value="1"/>
</dbReference>